<evidence type="ECO:0000313" key="1">
    <source>
        <dbReference type="EMBL" id="ABZ07790.1"/>
    </source>
</evidence>
<reference evidence="1" key="1">
    <citation type="journal article" date="2008" name="ISME J.">
        <title>Genomic patterns of recombination, clonal divergence and environment in marine microbial populations.</title>
        <authorList>
            <person name="Konstantinidis K.T."/>
            <person name="Delong E.F."/>
        </authorList>
    </citation>
    <scope>NUCLEOTIDE SEQUENCE</scope>
</reference>
<accession>B3T5D1</accession>
<proteinExistence type="predicted"/>
<gene>
    <name evidence="1" type="ORF">ALOHA_HF4000ANIW141C7ctg1g24</name>
</gene>
<dbReference type="EMBL" id="EU016609">
    <property type="protein sequence ID" value="ABZ07790.1"/>
    <property type="molecule type" value="Genomic_DNA"/>
</dbReference>
<sequence length="224" mass="24964">MLVGIFGNRFLDSIEQGIVRLIREIAESNDRNRPYSVTENLEMITDFVGGRRMNPRPDYVQTGLGQGVHLVTDRTSFTDVENPQMGLVCEWPLGYFVTIVLTIRLHHLHPLEGGYHSSRDSSAETPEKLLEVAFQRMILRTMSMISSISGVSMAMRFEAMMTRTSSTLIGMSSAILAQTSGCLESFSFSAKELTSCLKMAESVLIPPRFSLAAHSAWKRATFCS</sequence>
<protein>
    <submittedName>
        <fullName evidence="1">Uncharacterized protein</fullName>
    </submittedName>
</protein>
<dbReference type="AlphaFoldDB" id="B3T5D1"/>
<name>B3T5D1_9ZZZZ</name>
<organism evidence="1">
    <name type="scientific">uncultured marine microorganism HF4000_ANIW141C7</name>
    <dbReference type="NCBI Taxonomy" id="455536"/>
    <lineage>
        <taxon>unclassified sequences</taxon>
        <taxon>environmental samples</taxon>
    </lineage>
</organism>